<evidence type="ECO:0000256" key="6">
    <source>
        <dbReference type="ARBA" id="ARBA00023136"/>
    </source>
</evidence>
<name>A0ABY6UCW7_BIOOC</name>
<evidence type="ECO:0000256" key="5">
    <source>
        <dbReference type="ARBA" id="ARBA00023128"/>
    </source>
</evidence>
<keyword evidence="8" id="KW-1185">Reference proteome</keyword>
<dbReference type="EMBL" id="CABFNS010000777">
    <property type="protein sequence ID" value="VUC27879.1"/>
    <property type="molecule type" value="Genomic_DNA"/>
</dbReference>
<dbReference type="Proteomes" id="UP000766486">
    <property type="component" value="Unassembled WGS sequence"/>
</dbReference>
<proteinExistence type="predicted"/>
<reference evidence="7 8" key="1">
    <citation type="submission" date="2019-06" db="EMBL/GenBank/DDBJ databases">
        <authorList>
            <person name="Broberg M."/>
        </authorList>
    </citation>
    <scope>NUCLEOTIDE SEQUENCE [LARGE SCALE GENOMIC DNA]</scope>
</reference>
<dbReference type="PANTHER" id="PTHR48182:SF2">
    <property type="entry name" value="PROTEIN SERAC1"/>
    <property type="match status" value="1"/>
</dbReference>
<dbReference type="PANTHER" id="PTHR48182">
    <property type="entry name" value="PROTEIN SERAC1"/>
    <property type="match status" value="1"/>
</dbReference>
<keyword evidence="5" id="KW-0496">Mitochondrion</keyword>
<sequence>MSGLSIIVDSPDATIEPVTLPELLASDTPEARILMFTFQADLGPFWDITSGKVHDIAQKLRFQLMGVRGKTSDTRLTNRVLIIKMKGTHHPIIFVAHSIGGLVCESVSILCFSASTKLTETQVLVGANFEGRSEKVFAKYIRRIAFLGTPFLPNEEQWAETGKLFYKLSGSTPGNDFEEWSRELVKLKDEFLELLNSREESAEPIEVASFFEGNPTELQGGENIMIVQESAAVIDPQCRRPTRLDSDHQGMCAFKDKDDTNYEKVCMRLRHWVGELAVPKDDELHGRTENRAIVNGTNEGFNIGQSSGTISMYNGGRTS</sequence>
<evidence type="ECO:0000313" key="8">
    <source>
        <dbReference type="Proteomes" id="UP000766486"/>
    </source>
</evidence>
<gene>
    <name evidence="7" type="ORF">CLO192961_LOCUS222412</name>
</gene>
<evidence type="ECO:0000256" key="2">
    <source>
        <dbReference type="ARBA" id="ARBA00004240"/>
    </source>
</evidence>
<comment type="caution">
    <text evidence="7">The sequence shown here is derived from an EMBL/GenBank/DDBJ whole genome shotgun (WGS) entry which is preliminary data.</text>
</comment>
<organism evidence="7 8">
    <name type="scientific">Bionectria ochroleuca</name>
    <name type="common">Gliocladium roseum</name>
    <dbReference type="NCBI Taxonomy" id="29856"/>
    <lineage>
        <taxon>Eukaryota</taxon>
        <taxon>Fungi</taxon>
        <taxon>Dikarya</taxon>
        <taxon>Ascomycota</taxon>
        <taxon>Pezizomycotina</taxon>
        <taxon>Sordariomycetes</taxon>
        <taxon>Hypocreomycetidae</taxon>
        <taxon>Hypocreales</taxon>
        <taxon>Bionectriaceae</taxon>
        <taxon>Clonostachys</taxon>
    </lineage>
</organism>
<comment type="subcellular location">
    <subcellularLocation>
        <location evidence="2">Endoplasmic reticulum</location>
    </subcellularLocation>
    <subcellularLocation>
        <location evidence="3">Membrane</location>
    </subcellularLocation>
    <subcellularLocation>
        <location evidence="1">Mitochondrion</location>
    </subcellularLocation>
</comment>
<accession>A0ABY6UCW7</accession>
<protein>
    <recommendedName>
        <fullName evidence="9">DUF676 domain-containing protein</fullName>
    </recommendedName>
</protein>
<evidence type="ECO:0000313" key="7">
    <source>
        <dbReference type="EMBL" id="VUC27879.1"/>
    </source>
</evidence>
<keyword evidence="6" id="KW-0472">Membrane</keyword>
<evidence type="ECO:0000256" key="1">
    <source>
        <dbReference type="ARBA" id="ARBA00004173"/>
    </source>
</evidence>
<evidence type="ECO:0000256" key="4">
    <source>
        <dbReference type="ARBA" id="ARBA00022824"/>
    </source>
</evidence>
<dbReference type="InterPro" id="IPR052374">
    <property type="entry name" value="SERAC1"/>
</dbReference>
<evidence type="ECO:0000256" key="3">
    <source>
        <dbReference type="ARBA" id="ARBA00004370"/>
    </source>
</evidence>
<evidence type="ECO:0008006" key="9">
    <source>
        <dbReference type="Google" id="ProtNLM"/>
    </source>
</evidence>
<keyword evidence="4" id="KW-0256">Endoplasmic reticulum</keyword>